<evidence type="ECO:0000256" key="3">
    <source>
        <dbReference type="SAM" id="MobiDB-lite"/>
    </source>
</evidence>
<feature type="compositionally biased region" description="Low complexity" evidence="3">
    <location>
        <begin position="213"/>
        <end position="226"/>
    </location>
</feature>
<feature type="compositionally biased region" description="Basic and acidic residues" evidence="3">
    <location>
        <begin position="532"/>
        <end position="555"/>
    </location>
</feature>
<keyword evidence="1" id="KW-0479">Metal-binding</keyword>
<protein>
    <submittedName>
        <fullName evidence="4">Uncharacterized protein</fullName>
    </submittedName>
</protein>
<comment type="caution">
    <text evidence="4">The sequence shown here is derived from an EMBL/GenBank/DDBJ whole genome shotgun (WGS) entry which is preliminary data.</text>
</comment>
<dbReference type="Pfam" id="PF00653">
    <property type="entry name" value="BIR"/>
    <property type="match status" value="2"/>
</dbReference>
<feature type="compositionally biased region" description="Basic and acidic residues" evidence="3">
    <location>
        <begin position="371"/>
        <end position="382"/>
    </location>
</feature>
<dbReference type="SMART" id="SM00238">
    <property type="entry name" value="BIR"/>
    <property type="match status" value="2"/>
</dbReference>
<dbReference type="STRING" id="5098.A0A507R2D0"/>
<dbReference type="CDD" id="cd00022">
    <property type="entry name" value="BIR"/>
    <property type="match status" value="2"/>
</dbReference>
<organism evidence="4 5">
    <name type="scientific">Monascus purpureus</name>
    <name type="common">Red mold</name>
    <name type="synonym">Monascus anka</name>
    <dbReference type="NCBI Taxonomy" id="5098"/>
    <lineage>
        <taxon>Eukaryota</taxon>
        <taxon>Fungi</taxon>
        <taxon>Dikarya</taxon>
        <taxon>Ascomycota</taxon>
        <taxon>Pezizomycotina</taxon>
        <taxon>Eurotiomycetes</taxon>
        <taxon>Eurotiomycetidae</taxon>
        <taxon>Eurotiales</taxon>
        <taxon>Aspergillaceae</taxon>
        <taxon>Monascus</taxon>
    </lineage>
</organism>
<feature type="compositionally biased region" description="Basic and acidic residues" evidence="3">
    <location>
        <begin position="585"/>
        <end position="607"/>
    </location>
</feature>
<accession>A0A507R2D0</accession>
<dbReference type="EMBL" id="VIFY01000022">
    <property type="protein sequence ID" value="TQB75262.1"/>
    <property type="molecule type" value="Genomic_DNA"/>
</dbReference>
<name>A0A507R2D0_MONPU</name>
<dbReference type="InterPro" id="IPR001370">
    <property type="entry name" value="BIR_rpt"/>
</dbReference>
<dbReference type="GO" id="GO:0046872">
    <property type="term" value="F:metal ion binding"/>
    <property type="evidence" value="ECO:0007669"/>
    <property type="project" value="UniProtKB-KW"/>
</dbReference>
<proteinExistence type="predicted"/>
<dbReference type="Gene3D" id="1.10.1170.10">
    <property type="entry name" value="Inhibitor Of Apoptosis Protein (2mihbC-IAP-1), Chain A"/>
    <property type="match status" value="2"/>
</dbReference>
<evidence type="ECO:0000313" key="4">
    <source>
        <dbReference type="EMBL" id="TQB75262.1"/>
    </source>
</evidence>
<keyword evidence="2" id="KW-0862">Zinc</keyword>
<gene>
    <name evidence="4" type="ORF">MPDQ_003515</name>
</gene>
<feature type="compositionally biased region" description="Basic and acidic residues" evidence="3">
    <location>
        <begin position="568"/>
        <end position="577"/>
    </location>
</feature>
<feature type="compositionally biased region" description="Polar residues" evidence="3">
    <location>
        <begin position="330"/>
        <end position="351"/>
    </location>
</feature>
<dbReference type="OrthoDB" id="2196114at2759"/>
<feature type="compositionally biased region" description="Basic and acidic residues" evidence="3">
    <location>
        <begin position="396"/>
        <end position="419"/>
    </location>
</feature>
<dbReference type="PROSITE" id="PS50143">
    <property type="entry name" value="BIR_REPEAT_2"/>
    <property type="match status" value="2"/>
</dbReference>
<reference evidence="4 5" key="1">
    <citation type="submission" date="2019-06" db="EMBL/GenBank/DDBJ databases">
        <title>Wine fermentation using esterase from Monascus purpureus.</title>
        <authorList>
            <person name="Geng C."/>
            <person name="Zhang Y."/>
        </authorList>
    </citation>
    <scope>NUCLEOTIDE SEQUENCE [LARGE SCALE GENOMIC DNA]</scope>
    <source>
        <strain evidence="4">HQ1</strain>
    </source>
</reference>
<sequence>METFAARLASFDTVIYPEGRTSGAKHAQSISWPYDRPSPTELAKAGFYYNPYTTNPDNTTCFLCNRALDGWEEDDDPTTEHLKHAGDCGWAIMMDILRRSNDPDEIEDPTSDRIVEARRSTFATGWPHEGKRGWVCQSEKMVEGGWYFCPSEEGDDLATCAYCNLSLDGWEPKDVPYDEHYRRSPNCAFFAFARPQGKKTKGSRSKKTRGSKTSRLSSQSVSSVVSEAPTVDLDDGMDQSIMSQSSTKPKASKKPSKPRGKKTNKTDTVDADSHISMESTDPRPEGPRTKRTTKGKKRPSDEVEKDELDGVNSENLSHPEPPLKRRATRSRSSAIQQQYSIDENMDNSRMTEVQGEPLAEEKPKKNRKTTKKDSSSKTKKASETSLSNKPASRPRFLGDSELDRELEADLELENSHAEEQSEYTVNKPSKSKSNKVSKTAIEESASVTDAAADDEQTSKGGHDEIEVEKTELPPKKTKSNKGNSKQKAAKKPKEQTGSNREASEAGTSPRPDADNAGTNYDRHDSFVSVEIISRDPLREPTAESIHEDTTEETQKKRSSAGKGKQAKRPTEEGEWTRESSVPGDTGKRESRGSIKKQMSEEKKDNVPKPEQGAQEPEEENVVKQYRHRRSSKVPPKTAERYSDLPQEQHFADSIARSRVSNTNDRVGETSIFADRLSTVSPLPPGSATTKSPSQSSDAENHPPSVTFSKASVSRTPFLSSPEQQKVWIPVAAGTPSPSKRIANPGHLQTSYPWKPIDIDEMLFAGASDKENEDIDGMLSVKGSLSSPEKRMTVEEWITWNAKNGEERLRRECERLVSHFEREGGRALRALEGIECID</sequence>
<feature type="compositionally biased region" description="Basic and acidic residues" evidence="3">
    <location>
        <begin position="264"/>
        <end position="288"/>
    </location>
</feature>
<dbReference type="SUPFAM" id="SSF57924">
    <property type="entry name" value="Inhibitor of apoptosis (IAP) repeat"/>
    <property type="match status" value="2"/>
</dbReference>
<keyword evidence="5" id="KW-1185">Reference proteome</keyword>
<feature type="compositionally biased region" description="Polar residues" evidence="3">
    <location>
        <begin position="686"/>
        <end position="720"/>
    </location>
</feature>
<feature type="compositionally biased region" description="Basic residues" evidence="3">
    <location>
        <begin position="196"/>
        <end position="212"/>
    </location>
</feature>
<dbReference type="PANTHER" id="PTHR46771:SF5">
    <property type="entry name" value="DETERIN"/>
    <property type="match status" value="1"/>
</dbReference>
<feature type="compositionally biased region" description="Basic residues" evidence="3">
    <location>
        <begin position="250"/>
        <end position="263"/>
    </location>
</feature>
<feature type="compositionally biased region" description="Basic and acidic residues" evidence="3">
    <location>
        <begin position="456"/>
        <end position="474"/>
    </location>
</feature>
<dbReference type="AlphaFoldDB" id="A0A507R2D0"/>
<feature type="region of interest" description="Disordered" evidence="3">
    <location>
        <begin position="192"/>
        <end position="720"/>
    </location>
</feature>
<evidence type="ECO:0000313" key="5">
    <source>
        <dbReference type="Proteomes" id="UP000319663"/>
    </source>
</evidence>
<dbReference type="PANTHER" id="PTHR46771">
    <property type="entry name" value="DETERIN"/>
    <property type="match status" value="1"/>
</dbReference>
<feature type="compositionally biased region" description="Basic residues" evidence="3">
    <location>
        <begin position="556"/>
        <end position="567"/>
    </location>
</feature>
<evidence type="ECO:0000256" key="2">
    <source>
        <dbReference type="ARBA" id="ARBA00022833"/>
    </source>
</evidence>
<dbReference type="InterPro" id="IPR051190">
    <property type="entry name" value="Baculoviral_IAP"/>
</dbReference>
<evidence type="ECO:0000256" key="1">
    <source>
        <dbReference type="ARBA" id="ARBA00022723"/>
    </source>
</evidence>
<dbReference type="Proteomes" id="UP000319663">
    <property type="component" value="Unassembled WGS sequence"/>
</dbReference>